<dbReference type="GO" id="GO:0005829">
    <property type="term" value="C:cytosol"/>
    <property type="evidence" value="ECO:0007669"/>
    <property type="project" value="TreeGrafter"/>
</dbReference>
<feature type="region of interest" description="Disordered" evidence="1">
    <location>
        <begin position="103"/>
        <end position="157"/>
    </location>
</feature>
<evidence type="ECO:0000313" key="2">
    <source>
        <dbReference type="EMBL" id="WBE26630.1"/>
    </source>
</evidence>
<reference evidence="2 3" key="1">
    <citation type="submission" date="2022-12" db="EMBL/GenBank/DDBJ databases">
        <title>Coexistence and Characterization of a Novel Tigecycline Resistance gene tet(X) variant and blaNDM-1 in a Pseudomonas caeni Isolate of Chicken Origin.</title>
        <authorList>
            <person name="Lu X."/>
            <person name="Zhang L."/>
            <person name="Li R."/>
            <person name="Wang Z."/>
        </authorList>
    </citation>
    <scope>NUCLEOTIDE SEQUENCE [LARGE SCALE GENOMIC DNA]</scope>
    <source>
        <strain evidence="2 3">CE14</strain>
    </source>
</reference>
<dbReference type="PIRSF" id="PIRSF005276">
    <property type="entry name" value="SspB"/>
    <property type="match status" value="1"/>
</dbReference>
<evidence type="ECO:0000313" key="3">
    <source>
        <dbReference type="Proteomes" id="UP001212189"/>
    </source>
</evidence>
<dbReference type="NCBIfam" id="NF008769">
    <property type="entry name" value="PRK11798.2-5"/>
    <property type="match status" value="1"/>
</dbReference>
<proteinExistence type="predicted"/>
<dbReference type="SUPFAM" id="SSF101738">
    <property type="entry name" value="SspB-like"/>
    <property type="match status" value="1"/>
</dbReference>
<dbReference type="PANTHER" id="PTHR37486">
    <property type="entry name" value="STRINGENT STARVATION PROTEIN B"/>
    <property type="match status" value="1"/>
</dbReference>
<keyword evidence="3" id="KW-1185">Reference proteome</keyword>
<name>A0AAE9VUA1_9GAMM</name>
<dbReference type="Proteomes" id="UP001212189">
    <property type="component" value="Chromosome"/>
</dbReference>
<feature type="compositionally biased region" description="Acidic residues" evidence="1">
    <location>
        <begin position="108"/>
        <end position="120"/>
    </location>
</feature>
<dbReference type="PANTHER" id="PTHR37486:SF1">
    <property type="entry name" value="STRINGENT STARVATION PROTEIN B"/>
    <property type="match status" value="1"/>
</dbReference>
<dbReference type="AlphaFoldDB" id="A0AAE9VUA1"/>
<dbReference type="GO" id="GO:0006508">
    <property type="term" value="P:proteolysis"/>
    <property type="evidence" value="ECO:0007669"/>
    <property type="project" value="UniProtKB-KW"/>
</dbReference>
<dbReference type="GO" id="GO:0008233">
    <property type="term" value="F:peptidase activity"/>
    <property type="evidence" value="ECO:0007669"/>
    <property type="project" value="UniProtKB-KW"/>
</dbReference>
<dbReference type="GO" id="GO:0005840">
    <property type="term" value="C:ribosome"/>
    <property type="evidence" value="ECO:0007669"/>
    <property type="project" value="TreeGrafter"/>
</dbReference>
<keyword evidence="2" id="KW-0645">Protease</keyword>
<dbReference type="Pfam" id="PF04386">
    <property type="entry name" value="SspB"/>
    <property type="match status" value="1"/>
</dbReference>
<organism evidence="2 3">
    <name type="scientific">Denitrificimonas caeni</name>
    <dbReference type="NCBI Taxonomy" id="521720"/>
    <lineage>
        <taxon>Bacteria</taxon>
        <taxon>Pseudomonadati</taxon>
        <taxon>Pseudomonadota</taxon>
        <taxon>Gammaproteobacteria</taxon>
        <taxon>Pseudomonadales</taxon>
        <taxon>Pseudomonadaceae</taxon>
        <taxon>Denitrificimonas</taxon>
    </lineage>
</organism>
<dbReference type="KEGG" id="dce:O6P33_00055"/>
<dbReference type="RefSeq" id="WP_269819550.1">
    <property type="nucleotide sequence ID" value="NZ_CP114976.1"/>
</dbReference>
<gene>
    <name evidence="2" type="ORF">O6P33_00055</name>
</gene>
<evidence type="ECO:0000256" key="1">
    <source>
        <dbReference type="SAM" id="MobiDB-lite"/>
    </source>
</evidence>
<dbReference type="InterPro" id="IPR036760">
    <property type="entry name" value="SspB-like_sf"/>
</dbReference>
<keyword evidence="2" id="KW-0378">Hydrolase</keyword>
<protein>
    <submittedName>
        <fullName evidence="2">ClpXP protease specificity-enhancing factor</fullName>
    </submittedName>
</protein>
<dbReference type="EMBL" id="CP114976">
    <property type="protein sequence ID" value="WBE26630.1"/>
    <property type="molecule type" value="Genomic_DNA"/>
</dbReference>
<dbReference type="Gene3D" id="2.30.30.220">
    <property type="entry name" value="SspB-like"/>
    <property type="match status" value="1"/>
</dbReference>
<dbReference type="InterPro" id="IPR007481">
    <property type="entry name" value="SspB"/>
</dbReference>
<sequence length="157" mass="17462">MNSSRPYILRALHEWIVDNECTPHLLVDVNYPNVKVPPGYAVDEQIVLNTAPAAVRYFEIDNQAVSFEALFSGAPFSLYVPIEAILAIYARENGQGMFFDATSAQLGEDQEDPSQTDEEPSVMLRAVETERSEDNPDPDDEPPQPPSSGRPSLRIIK</sequence>
<accession>A0AAE9VUA1</accession>
<dbReference type="GO" id="GO:0045732">
    <property type="term" value="P:positive regulation of protein catabolic process"/>
    <property type="evidence" value="ECO:0007669"/>
    <property type="project" value="TreeGrafter"/>
</dbReference>